<dbReference type="AlphaFoldDB" id="A0A1F5VU26"/>
<keyword evidence="1" id="KW-0472">Membrane</keyword>
<evidence type="ECO:0000313" key="3">
    <source>
        <dbReference type="Proteomes" id="UP000178943"/>
    </source>
</evidence>
<dbReference type="Proteomes" id="UP000178943">
    <property type="component" value="Unassembled WGS sequence"/>
</dbReference>
<dbReference type="STRING" id="1817863.A2Y62_01475"/>
<evidence type="ECO:0000313" key="2">
    <source>
        <dbReference type="EMBL" id="OGF66890.1"/>
    </source>
</evidence>
<accession>A0A1F5VU26</accession>
<protein>
    <recommendedName>
        <fullName evidence="4">Mechanosensitive ion channel protein MscS</fullName>
    </recommendedName>
</protein>
<sequence length="102" mass="11654">MPFDNMLQLDPVIFYKILNSLIIIVLIWLIRTLIIRIVWRKHDNVQARYRWRKSTAYAGAVLGIFLVGSIWYTGFRSLSTYLGLLSAGLAIALKDIVEDLAG</sequence>
<dbReference type="Gene3D" id="1.10.287.1260">
    <property type="match status" value="1"/>
</dbReference>
<evidence type="ECO:0008006" key="4">
    <source>
        <dbReference type="Google" id="ProtNLM"/>
    </source>
</evidence>
<keyword evidence="1" id="KW-1133">Transmembrane helix</keyword>
<evidence type="ECO:0000256" key="1">
    <source>
        <dbReference type="SAM" id="Phobius"/>
    </source>
</evidence>
<feature type="transmembrane region" description="Helical" evidence="1">
    <location>
        <begin position="55"/>
        <end position="72"/>
    </location>
</feature>
<feature type="transmembrane region" description="Helical" evidence="1">
    <location>
        <begin position="12"/>
        <end position="34"/>
    </location>
</feature>
<dbReference type="EMBL" id="MFGW01000078">
    <property type="protein sequence ID" value="OGF66890.1"/>
    <property type="molecule type" value="Genomic_DNA"/>
</dbReference>
<reference evidence="2 3" key="1">
    <citation type="journal article" date="2016" name="Nat. Commun.">
        <title>Thousands of microbial genomes shed light on interconnected biogeochemical processes in an aquifer system.</title>
        <authorList>
            <person name="Anantharaman K."/>
            <person name="Brown C.T."/>
            <person name="Hug L.A."/>
            <person name="Sharon I."/>
            <person name="Castelle C.J."/>
            <person name="Probst A.J."/>
            <person name="Thomas B.C."/>
            <person name="Singh A."/>
            <person name="Wilkins M.J."/>
            <person name="Karaoz U."/>
            <person name="Brodie E.L."/>
            <person name="Williams K.H."/>
            <person name="Hubbard S.S."/>
            <person name="Banfield J.F."/>
        </authorList>
    </citation>
    <scope>NUCLEOTIDE SEQUENCE [LARGE SCALE GENOMIC DNA]</scope>
</reference>
<comment type="caution">
    <text evidence="2">The sequence shown here is derived from an EMBL/GenBank/DDBJ whole genome shotgun (WGS) entry which is preliminary data.</text>
</comment>
<name>A0A1F5VU26_9BACT</name>
<organism evidence="2 3">
    <name type="scientific">Candidatus Fischerbacteria bacterium RBG_13_37_8</name>
    <dbReference type="NCBI Taxonomy" id="1817863"/>
    <lineage>
        <taxon>Bacteria</taxon>
        <taxon>Candidatus Fischeribacteriota</taxon>
    </lineage>
</organism>
<proteinExistence type="predicted"/>
<keyword evidence="1" id="KW-0812">Transmembrane</keyword>
<gene>
    <name evidence="2" type="ORF">A2Y62_01475</name>
</gene>